<protein>
    <submittedName>
        <fullName evidence="1">Uncharacterized protein</fullName>
    </submittedName>
</protein>
<dbReference type="RefSeq" id="WP_181537368.1">
    <property type="nucleotide sequence ID" value="NZ_JACDUU010000003.1"/>
</dbReference>
<gene>
    <name evidence="1" type="ORF">HNQ85_001829</name>
</gene>
<comment type="caution">
    <text evidence="1">The sequence shown here is derived from an EMBL/GenBank/DDBJ whole genome shotgun (WGS) entry which is preliminary data.</text>
</comment>
<keyword evidence="2" id="KW-1185">Reference proteome</keyword>
<organism evidence="1 2">
    <name type="scientific">[Anoxybacillus] calidus</name>
    <dbReference type="NCBI Taxonomy" id="575178"/>
    <lineage>
        <taxon>Bacteria</taxon>
        <taxon>Bacillati</taxon>
        <taxon>Bacillota</taxon>
        <taxon>Bacilli</taxon>
        <taxon>Bacillales</taxon>
        <taxon>Anoxybacillaceae</taxon>
        <taxon>Paranoxybacillus</taxon>
    </lineage>
</organism>
<evidence type="ECO:0000313" key="1">
    <source>
        <dbReference type="EMBL" id="MBA2871559.1"/>
    </source>
</evidence>
<evidence type="ECO:0000313" key="2">
    <source>
        <dbReference type="Proteomes" id="UP000580891"/>
    </source>
</evidence>
<dbReference type="AlphaFoldDB" id="A0A7V9YZY6"/>
<sequence length="48" mass="5615">MYVSIVIPLDDLLFKHPDNVNYGLVGYPDFIFIKKLAIILPTFLRLYD</sequence>
<proteinExistence type="predicted"/>
<dbReference type="Proteomes" id="UP000580891">
    <property type="component" value="Unassembled WGS sequence"/>
</dbReference>
<name>A0A7V9YZY6_9BACL</name>
<dbReference type="EMBL" id="JACDUU010000003">
    <property type="protein sequence ID" value="MBA2871559.1"/>
    <property type="molecule type" value="Genomic_DNA"/>
</dbReference>
<reference evidence="1 2" key="1">
    <citation type="submission" date="2020-07" db="EMBL/GenBank/DDBJ databases">
        <title>Genomic Encyclopedia of Type Strains, Phase IV (KMG-IV): sequencing the most valuable type-strain genomes for metagenomic binning, comparative biology and taxonomic classification.</title>
        <authorList>
            <person name="Goeker M."/>
        </authorList>
    </citation>
    <scope>NUCLEOTIDE SEQUENCE [LARGE SCALE GENOMIC DNA]</scope>
    <source>
        <strain evidence="1 2">DSM 25220</strain>
    </source>
</reference>
<accession>A0A7V9YZY6</accession>